<name>A0ABW5XJ70_9MICO</name>
<evidence type="ECO:0000313" key="5">
    <source>
        <dbReference type="EMBL" id="MFD2841300.1"/>
    </source>
</evidence>
<dbReference type="Proteomes" id="UP001597391">
    <property type="component" value="Unassembled WGS sequence"/>
</dbReference>
<sequence length="364" mass="38957">MSRIERSHWRRTRTATASLVAVSLSALMLASCSSEEPAPQTATETVTPTPTADKGTVPEPELPTVWPLTGVAAESIEERPAIAVKIENTAAARPQYGLDKADVVWETIVEFDVSRFIAVYHSEYPTEVGPVRSVRPMDYRVVSPLNGMFVYSGGQSGILRELRADKNIQSLDETSGQSAMWRSSGRRAPHNLHADLAKFELLADSSHDKTPAEQFAFAETYEAASAVADGSAATALRLNMSSAAKPSWQWDSSKKVWLRSEGSSPAVVASGDRISATNVVVITAKHFDSGFNAQNNAPVPDYELTGTGEALVATGGKTIKATWSKKDNASPLTLSNDEGDSVTLAPGQTWVELLPAGSGSYTTD</sequence>
<organism evidence="5 6">
    <name type="scientific">Populibacterium corticicola</name>
    <dbReference type="NCBI Taxonomy" id="1812826"/>
    <lineage>
        <taxon>Bacteria</taxon>
        <taxon>Bacillati</taxon>
        <taxon>Actinomycetota</taxon>
        <taxon>Actinomycetes</taxon>
        <taxon>Micrococcales</taxon>
        <taxon>Jonesiaceae</taxon>
        <taxon>Populibacterium</taxon>
    </lineage>
</organism>
<evidence type="ECO:0000259" key="3">
    <source>
        <dbReference type="Pfam" id="PF11258"/>
    </source>
</evidence>
<feature type="domain" description="DUF3048" evidence="3">
    <location>
        <begin position="68"/>
        <end position="201"/>
    </location>
</feature>
<dbReference type="RefSeq" id="WP_377467246.1">
    <property type="nucleotide sequence ID" value="NZ_JBHUOP010000005.1"/>
</dbReference>
<dbReference type="PROSITE" id="PS51257">
    <property type="entry name" value="PROKAR_LIPOPROTEIN"/>
    <property type="match status" value="1"/>
</dbReference>
<feature type="region of interest" description="Disordered" evidence="1">
    <location>
        <begin position="34"/>
        <end position="63"/>
    </location>
</feature>
<comment type="caution">
    <text evidence="5">The sequence shown here is derived from an EMBL/GenBank/DDBJ whole genome shotgun (WGS) entry which is preliminary data.</text>
</comment>
<keyword evidence="2" id="KW-0732">Signal</keyword>
<dbReference type="Pfam" id="PF17479">
    <property type="entry name" value="DUF3048_C"/>
    <property type="match status" value="1"/>
</dbReference>
<evidence type="ECO:0000256" key="1">
    <source>
        <dbReference type="SAM" id="MobiDB-lite"/>
    </source>
</evidence>
<dbReference type="InterPro" id="IPR021416">
    <property type="entry name" value="DUF3048_N"/>
</dbReference>
<feature type="compositionally biased region" description="Low complexity" evidence="1">
    <location>
        <begin position="34"/>
        <end position="52"/>
    </location>
</feature>
<dbReference type="InterPro" id="IPR035328">
    <property type="entry name" value="DUF3048_C"/>
</dbReference>
<keyword evidence="6" id="KW-1185">Reference proteome</keyword>
<dbReference type="Pfam" id="PF11258">
    <property type="entry name" value="DUF3048"/>
    <property type="match status" value="1"/>
</dbReference>
<evidence type="ECO:0000313" key="6">
    <source>
        <dbReference type="Proteomes" id="UP001597391"/>
    </source>
</evidence>
<dbReference type="EMBL" id="JBHUOP010000005">
    <property type="protein sequence ID" value="MFD2841300.1"/>
    <property type="molecule type" value="Genomic_DNA"/>
</dbReference>
<feature type="domain" description="DUF3048" evidence="4">
    <location>
        <begin position="237"/>
        <end position="351"/>
    </location>
</feature>
<feature type="signal peptide" evidence="2">
    <location>
        <begin position="1"/>
        <end position="30"/>
    </location>
</feature>
<feature type="chain" id="PRO_5045851905" evidence="2">
    <location>
        <begin position="31"/>
        <end position="364"/>
    </location>
</feature>
<gene>
    <name evidence="5" type="ORF">ACFSYH_12075</name>
</gene>
<evidence type="ECO:0000259" key="4">
    <source>
        <dbReference type="Pfam" id="PF17479"/>
    </source>
</evidence>
<accession>A0ABW5XJ70</accession>
<reference evidence="6" key="1">
    <citation type="journal article" date="2019" name="Int. J. Syst. Evol. Microbiol.">
        <title>The Global Catalogue of Microorganisms (GCM) 10K type strain sequencing project: providing services to taxonomists for standard genome sequencing and annotation.</title>
        <authorList>
            <consortium name="The Broad Institute Genomics Platform"/>
            <consortium name="The Broad Institute Genome Sequencing Center for Infectious Disease"/>
            <person name="Wu L."/>
            <person name="Ma J."/>
        </authorList>
    </citation>
    <scope>NUCLEOTIDE SEQUENCE [LARGE SCALE GENOMIC DNA]</scope>
    <source>
        <strain evidence="6">KCTC 33576</strain>
    </source>
</reference>
<proteinExistence type="predicted"/>
<dbReference type="InterPro" id="IPR023158">
    <property type="entry name" value="YerB-like_sf"/>
</dbReference>
<dbReference type="Gene3D" id="3.50.90.10">
    <property type="entry name" value="YerB-like"/>
    <property type="match status" value="1"/>
</dbReference>
<dbReference type="SUPFAM" id="SSF159774">
    <property type="entry name" value="YerB-like"/>
    <property type="match status" value="1"/>
</dbReference>
<evidence type="ECO:0000256" key="2">
    <source>
        <dbReference type="SAM" id="SignalP"/>
    </source>
</evidence>
<protein>
    <submittedName>
        <fullName evidence="5">DUF3048 domain-containing protein</fullName>
    </submittedName>
</protein>